<proteinExistence type="predicted"/>
<dbReference type="EMBL" id="JAFCMP010000547">
    <property type="protein sequence ID" value="KAG5175632.1"/>
    <property type="molecule type" value="Genomic_DNA"/>
</dbReference>
<organism evidence="2 3">
    <name type="scientific">Tribonema minus</name>
    <dbReference type="NCBI Taxonomy" id="303371"/>
    <lineage>
        <taxon>Eukaryota</taxon>
        <taxon>Sar</taxon>
        <taxon>Stramenopiles</taxon>
        <taxon>Ochrophyta</taxon>
        <taxon>PX clade</taxon>
        <taxon>Xanthophyceae</taxon>
        <taxon>Tribonematales</taxon>
        <taxon>Tribonemataceae</taxon>
        <taxon>Tribonema</taxon>
    </lineage>
</organism>
<dbReference type="AlphaFoldDB" id="A0A836C845"/>
<evidence type="ECO:0000313" key="2">
    <source>
        <dbReference type="EMBL" id="KAG5175632.1"/>
    </source>
</evidence>
<dbReference type="Proteomes" id="UP000664859">
    <property type="component" value="Unassembled WGS sequence"/>
</dbReference>
<accession>A0A836C845</accession>
<evidence type="ECO:0000313" key="3">
    <source>
        <dbReference type="Proteomes" id="UP000664859"/>
    </source>
</evidence>
<evidence type="ECO:0000256" key="1">
    <source>
        <dbReference type="SAM" id="MobiDB-lite"/>
    </source>
</evidence>
<keyword evidence="3" id="KW-1185">Reference proteome</keyword>
<sequence length="190" mass="19519">MPLTLLRRVLVCDAAPAAPPQAYGSGDFQGQRTRARAPGTLLYDGGRRRRSVARVATAVAPARAARVWQPHHCCGGGSSAPPQHMALQQQLGTHTPPLTSVRATCSRLPTTPPSMGPLPCTQAAALQRRLQQRRRLLGGDLGDDGNGYDGGGRGGQLPPAPAPMTPLNGSNGGGGRGSGGGGGDRASPRR</sequence>
<name>A0A836C845_9STRA</name>
<comment type="caution">
    <text evidence="2">The sequence shown here is derived from an EMBL/GenBank/DDBJ whole genome shotgun (WGS) entry which is preliminary data.</text>
</comment>
<protein>
    <submittedName>
        <fullName evidence="2">Uncharacterized protein</fullName>
    </submittedName>
</protein>
<feature type="region of interest" description="Disordered" evidence="1">
    <location>
        <begin position="137"/>
        <end position="190"/>
    </location>
</feature>
<reference evidence="2" key="1">
    <citation type="submission" date="2021-02" db="EMBL/GenBank/DDBJ databases">
        <title>First Annotated Genome of the Yellow-green Alga Tribonema minus.</title>
        <authorList>
            <person name="Mahan K.M."/>
        </authorList>
    </citation>
    <scope>NUCLEOTIDE SEQUENCE</scope>
    <source>
        <strain evidence="2">UTEX B ZZ1240</strain>
    </source>
</reference>
<feature type="compositionally biased region" description="Gly residues" evidence="1">
    <location>
        <begin position="170"/>
        <end position="184"/>
    </location>
</feature>
<gene>
    <name evidence="2" type="ORF">JKP88DRAFT_242479</name>
</gene>
<feature type="compositionally biased region" description="Gly residues" evidence="1">
    <location>
        <begin position="144"/>
        <end position="155"/>
    </location>
</feature>